<name>A0A4C1U214_EUMVA</name>
<proteinExistence type="predicted"/>
<protein>
    <submittedName>
        <fullName evidence="2">Uncharacterized protein</fullName>
    </submittedName>
</protein>
<organism evidence="2 3">
    <name type="scientific">Eumeta variegata</name>
    <name type="common">Bagworm moth</name>
    <name type="synonym">Eumeta japonica</name>
    <dbReference type="NCBI Taxonomy" id="151549"/>
    <lineage>
        <taxon>Eukaryota</taxon>
        <taxon>Metazoa</taxon>
        <taxon>Ecdysozoa</taxon>
        <taxon>Arthropoda</taxon>
        <taxon>Hexapoda</taxon>
        <taxon>Insecta</taxon>
        <taxon>Pterygota</taxon>
        <taxon>Neoptera</taxon>
        <taxon>Endopterygota</taxon>
        <taxon>Lepidoptera</taxon>
        <taxon>Glossata</taxon>
        <taxon>Ditrysia</taxon>
        <taxon>Tineoidea</taxon>
        <taxon>Psychidae</taxon>
        <taxon>Oiketicinae</taxon>
        <taxon>Eumeta</taxon>
    </lineage>
</organism>
<dbReference type="PANTHER" id="PTHR45786">
    <property type="entry name" value="DNA BINDING PROTEIN-LIKE"/>
    <property type="match status" value="1"/>
</dbReference>
<feature type="region of interest" description="Disordered" evidence="1">
    <location>
        <begin position="273"/>
        <end position="308"/>
    </location>
</feature>
<dbReference type="EMBL" id="BGZK01000117">
    <property type="protein sequence ID" value="GBP20352.1"/>
    <property type="molecule type" value="Genomic_DNA"/>
</dbReference>
<keyword evidence="3" id="KW-1185">Reference proteome</keyword>
<feature type="region of interest" description="Disordered" evidence="1">
    <location>
        <begin position="24"/>
        <end position="50"/>
    </location>
</feature>
<evidence type="ECO:0000313" key="3">
    <source>
        <dbReference type="Proteomes" id="UP000299102"/>
    </source>
</evidence>
<accession>A0A4C1U214</accession>
<evidence type="ECO:0000313" key="2">
    <source>
        <dbReference type="EMBL" id="GBP20352.1"/>
    </source>
</evidence>
<evidence type="ECO:0000256" key="1">
    <source>
        <dbReference type="SAM" id="MobiDB-lite"/>
    </source>
</evidence>
<dbReference type="Proteomes" id="UP000299102">
    <property type="component" value="Unassembled WGS sequence"/>
</dbReference>
<sequence>MNLLTTNALRKLFMSIKPPIKLDRKVNSAAPKGRRRGYQGTGGGSGNIYERERVRLQSRARKSSAERLVRLAEENCEIIAAIRTIRRSNAERSQNLAETRARKSRARARESSTEMAVLLVDEEKGSMDILLHGRDDQLKRVSELHRAYDSLQYLLMFVSGDDYCLTIPQQNAARNKSLLKTVDGIIEETYQAACQAREKWSFGKTSRKRDLDELTMSDRAHVEAVKRIFKYTENSGHTMEGSRRPIYRTLATNKTEKKSCTRSCHDALDLLKNGEKLKREPRSKLSVEPELKLVRDRTRNKEQYRDQN</sequence>
<reference evidence="2 3" key="1">
    <citation type="journal article" date="2019" name="Commun. Biol.">
        <title>The bagworm genome reveals a unique fibroin gene that provides high tensile strength.</title>
        <authorList>
            <person name="Kono N."/>
            <person name="Nakamura H."/>
            <person name="Ohtoshi R."/>
            <person name="Tomita M."/>
            <person name="Numata K."/>
            <person name="Arakawa K."/>
        </authorList>
    </citation>
    <scope>NUCLEOTIDE SEQUENCE [LARGE SCALE GENOMIC DNA]</scope>
</reference>
<dbReference type="AlphaFoldDB" id="A0A4C1U214"/>
<comment type="caution">
    <text evidence="2">The sequence shown here is derived from an EMBL/GenBank/DDBJ whole genome shotgun (WGS) entry which is preliminary data.</text>
</comment>
<dbReference type="PANTHER" id="PTHR45786:SF74">
    <property type="entry name" value="ATP-DEPENDENT DNA HELICASE"/>
    <property type="match status" value="1"/>
</dbReference>
<gene>
    <name evidence="2" type="ORF">EVAR_10617_1</name>
</gene>